<reference evidence="1" key="1">
    <citation type="submission" date="2018-05" db="EMBL/GenBank/DDBJ databases">
        <title>Draft genome of Mucuna pruriens seed.</title>
        <authorList>
            <person name="Nnadi N.E."/>
            <person name="Vos R."/>
            <person name="Hasami M.H."/>
            <person name="Devisetty U.K."/>
            <person name="Aguiy J.C."/>
        </authorList>
    </citation>
    <scope>NUCLEOTIDE SEQUENCE [LARGE SCALE GENOMIC DNA]</scope>
    <source>
        <strain evidence="1">JCA_2017</strain>
    </source>
</reference>
<dbReference type="EMBL" id="QJKJ01000208">
    <property type="protein sequence ID" value="RDY13746.1"/>
    <property type="molecule type" value="Genomic_DNA"/>
</dbReference>
<keyword evidence="2" id="KW-1185">Reference proteome</keyword>
<comment type="caution">
    <text evidence="1">The sequence shown here is derived from an EMBL/GenBank/DDBJ whole genome shotgun (WGS) entry which is preliminary data.</text>
</comment>
<organism evidence="1 2">
    <name type="scientific">Mucuna pruriens</name>
    <name type="common">Velvet bean</name>
    <name type="synonym">Dolichos pruriens</name>
    <dbReference type="NCBI Taxonomy" id="157652"/>
    <lineage>
        <taxon>Eukaryota</taxon>
        <taxon>Viridiplantae</taxon>
        <taxon>Streptophyta</taxon>
        <taxon>Embryophyta</taxon>
        <taxon>Tracheophyta</taxon>
        <taxon>Spermatophyta</taxon>
        <taxon>Magnoliopsida</taxon>
        <taxon>eudicotyledons</taxon>
        <taxon>Gunneridae</taxon>
        <taxon>Pentapetalae</taxon>
        <taxon>rosids</taxon>
        <taxon>fabids</taxon>
        <taxon>Fabales</taxon>
        <taxon>Fabaceae</taxon>
        <taxon>Papilionoideae</taxon>
        <taxon>50 kb inversion clade</taxon>
        <taxon>NPAAA clade</taxon>
        <taxon>indigoferoid/millettioid clade</taxon>
        <taxon>Phaseoleae</taxon>
        <taxon>Mucuna</taxon>
    </lineage>
</organism>
<proteinExistence type="predicted"/>
<feature type="non-terminal residue" evidence="1">
    <location>
        <position position="1"/>
    </location>
</feature>
<evidence type="ECO:0000313" key="1">
    <source>
        <dbReference type="EMBL" id="RDY13746.1"/>
    </source>
</evidence>
<accession>A0A371IFC1</accession>
<name>A0A371IFC1_MUCPR</name>
<dbReference type="OrthoDB" id="1932348at2759"/>
<dbReference type="Proteomes" id="UP000257109">
    <property type="component" value="Unassembled WGS sequence"/>
</dbReference>
<evidence type="ECO:0000313" key="2">
    <source>
        <dbReference type="Proteomes" id="UP000257109"/>
    </source>
</evidence>
<protein>
    <recommendedName>
        <fullName evidence="3">GAG-pre-integrase domain-containing protein</fullName>
    </recommendedName>
</protein>
<evidence type="ECO:0008006" key="3">
    <source>
        <dbReference type="Google" id="ProtNLM"/>
    </source>
</evidence>
<dbReference type="AlphaFoldDB" id="A0A371IFC1"/>
<sequence length="126" mass="14759">MMRKEYMFQDLKPKKRGWVSFGVGRIGKHLFPSIDNSVSQLCDNKYDVSFNKGECIIKDYKCFIIYFAKRQSNLYKIDLVDLMNQNKLGHTSLRLISKLKKHNLARGLPSLVYKANMLCDAYQKEK</sequence>
<gene>
    <name evidence="1" type="ORF">CR513_01302</name>
</gene>